<dbReference type="InterPro" id="IPR005033">
    <property type="entry name" value="YEATS"/>
</dbReference>
<evidence type="ECO:0000256" key="1">
    <source>
        <dbReference type="ARBA" id="ARBA00004123"/>
    </source>
</evidence>
<dbReference type="PANTHER" id="PTHR23195">
    <property type="entry name" value="YEATS DOMAIN"/>
    <property type="match status" value="1"/>
</dbReference>
<feature type="compositionally biased region" description="Polar residues" evidence="11">
    <location>
        <begin position="118"/>
        <end position="139"/>
    </location>
</feature>
<dbReference type="EMBL" id="JAZGQO010000007">
    <property type="protein sequence ID" value="KAK6181684.1"/>
    <property type="molecule type" value="Genomic_DNA"/>
</dbReference>
<dbReference type="InterPro" id="IPR055127">
    <property type="entry name" value="YEATS2_3HBD"/>
</dbReference>
<dbReference type="GO" id="GO:0005634">
    <property type="term" value="C:nucleus"/>
    <property type="evidence" value="ECO:0007669"/>
    <property type="project" value="UniProtKB-SubCell"/>
</dbReference>
<evidence type="ECO:0000313" key="14">
    <source>
        <dbReference type="Proteomes" id="UP001347796"/>
    </source>
</evidence>
<dbReference type="GO" id="GO:0000123">
    <property type="term" value="C:histone acetyltransferase complex"/>
    <property type="evidence" value="ECO:0007669"/>
    <property type="project" value="UniProtKB-ARBA"/>
</dbReference>
<protein>
    <recommendedName>
        <fullName evidence="9">YEATS domain-containing protein 2</fullName>
    </recommendedName>
</protein>
<comment type="subcellular location">
    <subcellularLocation>
        <location evidence="1 10">Nucleus</location>
    </subcellularLocation>
</comment>
<evidence type="ECO:0000256" key="4">
    <source>
        <dbReference type="ARBA" id="ARBA00022843"/>
    </source>
</evidence>
<keyword evidence="14" id="KW-1185">Reference proteome</keyword>
<dbReference type="InterPro" id="IPR055129">
    <property type="entry name" value="YEATS_dom"/>
</dbReference>
<evidence type="ECO:0000256" key="6">
    <source>
        <dbReference type="ARBA" id="ARBA00023242"/>
    </source>
</evidence>
<feature type="region of interest" description="Disordered" evidence="11">
    <location>
        <begin position="1"/>
        <end position="22"/>
    </location>
</feature>
<dbReference type="Proteomes" id="UP001347796">
    <property type="component" value="Unassembled WGS sequence"/>
</dbReference>
<feature type="compositionally biased region" description="Low complexity" evidence="11">
    <location>
        <begin position="460"/>
        <end position="473"/>
    </location>
</feature>
<feature type="domain" description="YEATS" evidence="12">
    <location>
        <begin position="169"/>
        <end position="314"/>
    </location>
</feature>
<evidence type="ECO:0000256" key="7">
    <source>
        <dbReference type="ARBA" id="ARBA00060245"/>
    </source>
</evidence>
<sequence length="1001" mass="113338">MSGKRAHIDIDPDYEDVTDQQNKRQRVLEKDAKEAAVKKIESIVKTQFGIELQNKEHEVNVIDQRLCQARLMMDRLRACIVANYYGSLDQQKYSLKSTPVQHSIHPAIKSHLGKTVKGTPTPQPSHTVTSSDVQKSSQNVPLISKMEEIPETFELKSSNNTVSNEHELRDSRFKIKKRIIIGNVSKYIPVDKRETNDQSTHKWMVYVRGPKDQPNINGFVKKIWFFLHPSYRPNDLVEICQPPFHLTRRGWGEFPIRIQLHFVDSRDKKVDVIHHLKLDRTYTGLQTLGAETIVDVELEREEYTDVNIPKSITSCSTDLNINISNLNKNTCLIDSRNENTKTNDSETNILAVQNGVSKQDVNHTIMHSPMKRTQFKTELVNGNNLESQQKHSVTLDINLTPNTPLQKSTVPSTIIDTKPTQGQTIYLRCKDTKGNILLVPKTVVNNNDKPVAQKANQMTSFRISSPSASPSRAQNNDTKSLLVQQKAQVINPVKPQVFAAPPKPSVQLVVTSKGLQILPQASTVNSITTPQNTLKMQSLLTLNKPNTSSSKPVSLLLNHGNPQSGNTPKLQITKDGLINASANRKQNVPLIQNSNQKSLLGSQKLTVSSIPPVSNPSPSVMLASVGSKTFLLQVKGEDEINRSQTSAHHVNPNLTITNQNHGKKVYFNNLQKSITVRQQLNERKKKEELLNRLNCNFEPGPEKRTHVWKKKTKVEETIIDPLRLDDYNDIISLIKAAVKRHPLVKHGIDRYTHPYCAYSYEHWLGWNIGKRRASEWQRASCVRKFIIASLKGDMFKGKQLWSTKQIMFWCRLHAFSPHYLERKDENVICVKTVDSEHKADLVNSLTDIKEIISQLPPDITTSDNSDDDVDIISIESPAKIKVEVKEERVLSGEEPLFLPPSDQAIFIQDTCQKIGVKLKPVDLEENVFGSACEDMIFNAMKNFAEDILRKSFSYQQESDKKNDGTIRVEDVYQALYTTPVTDFITNSHLGIKPTETFPSFR</sequence>
<reference evidence="13 14" key="1">
    <citation type="submission" date="2024-01" db="EMBL/GenBank/DDBJ databases">
        <title>The genome of the rayed Mediterranean limpet Patella caerulea (Linnaeus, 1758).</title>
        <authorList>
            <person name="Anh-Thu Weber A."/>
            <person name="Halstead-Nussloch G."/>
        </authorList>
    </citation>
    <scope>NUCLEOTIDE SEQUENCE [LARGE SCALE GENOMIC DNA]</scope>
    <source>
        <strain evidence="13">AATW-2023a</strain>
        <tissue evidence="13">Whole specimen</tissue>
    </source>
</reference>
<feature type="region of interest" description="Disordered" evidence="11">
    <location>
        <begin position="456"/>
        <end position="477"/>
    </location>
</feature>
<dbReference type="AlphaFoldDB" id="A0AAN8JYD1"/>
<keyword evidence="6 10" id="KW-0539">Nucleus</keyword>
<evidence type="ECO:0000256" key="11">
    <source>
        <dbReference type="SAM" id="MobiDB-lite"/>
    </source>
</evidence>
<keyword evidence="2" id="KW-1017">Isopeptide bond</keyword>
<gene>
    <name evidence="13" type="ORF">SNE40_009491</name>
</gene>
<evidence type="ECO:0000313" key="13">
    <source>
        <dbReference type="EMBL" id="KAK6181684.1"/>
    </source>
</evidence>
<comment type="subunit">
    <text evidence="8">Component of the ADA2A-containing complex (ATAC), composed of KAT14, KAT2A, TADA2L, TADA3L, ZZ3, MBIP, WDR5, YEATS2, SGF29 and DR1.</text>
</comment>
<dbReference type="InterPro" id="IPR038704">
    <property type="entry name" value="YEAST_sf"/>
</dbReference>
<dbReference type="FunFam" id="2.60.40.1970:FF:000001">
    <property type="entry name" value="YEATS domain containing 2"/>
    <property type="match status" value="1"/>
</dbReference>
<keyword evidence="5" id="KW-0175">Coiled coil</keyword>
<keyword evidence="4" id="KW-0832">Ubl conjugation</keyword>
<evidence type="ECO:0000256" key="10">
    <source>
        <dbReference type="PROSITE-ProRule" id="PRU00376"/>
    </source>
</evidence>
<name>A0AAN8JYD1_PATCE</name>
<evidence type="ECO:0000256" key="2">
    <source>
        <dbReference type="ARBA" id="ARBA00022499"/>
    </source>
</evidence>
<dbReference type="GO" id="GO:0051726">
    <property type="term" value="P:regulation of cell cycle"/>
    <property type="evidence" value="ECO:0007669"/>
    <property type="project" value="UniProtKB-ARBA"/>
</dbReference>
<comment type="caution">
    <text evidence="13">The sequence shown here is derived from an EMBL/GenBank/DDBJ whole genome shotgun (WGS) entry which is preliminary data.</text>
</comment>
<feature type="compositionally biased region" description="Basic and acidic residues" evidence="11">
    <location>
        <begin position="1"/>
        <end position="10"/>
    </location>
</feature>
<dbReference type="Pfam" id="PF22951">
    <property type="entry name" value="3HBD"/>
    <property type="match status" value="1"/>
</dbReference>
<evidence type="ECO:0000259" key="12">
    <source>
        <dbReference type="PROSITE" id="PS51037"/>
    </source>
</evidence>
<dbReference type="Pfam" id="PF03366">
    <property type="entry name" value="YEATS"/>
    <property type="match status" value="1"/>
</dbReference>
<evidence type="ECO:0000256" key="8">
    <source>
        <dbReference type="ARBA" id="ARBA00065122"/>
    </source>
</evidence>
<feature type="region of interest" description="Disordered" evidence="11">
    <location>
        <begin position="115"/>
        <end position="139"/>
    </location>
</feature>
<dbReference type="CDD" id="cd16907">
    <property type="entry name" value="YEATS_YEATS2_like"/>
    <property type="match status" value="1"/>
</dbReference>
<keyword evidence="3" id="KW-0597">Phosphoprotein</keyword>
<dbReference type="Gene3D" id="2.60.40.1970">
    <property type="entry name" value="YEATS domain"/>
    <property type="match status" value="1"/>
</dbReference>
<organism evidence="13 14">
    <name type="scientific">Patella caerulea</name>
    <name type="common">Rayed Mediterranean limpet</name>
    <dbReference type="NCBI Taxonomy" id="87958"/>
    <lineage>
        <taxon>Eukaryota</taxon>
        <taxon>Metazoa</taxon>
        <taxon>Spiralia</taxon>
        <taxon>Lophotrochozoa</taxon>
        <taxon>Mollusca</taxon>
        <taxon>Gastropoda</taxon>
        <taxon>Patellogastropoda</taxon>
        <taxon>Patelloidea</taxon>
        <taxon>Patellidae</taxon>
        <taxon>Patella</taxon>
    </lineage>
</organism>
<evidence type="ECO:0000256" key="9">
    <source>
        <dbReference type="ARBA" id="ARBA00068329"/>
    </source>
</evidence>
<accession>A0AAN8JYD1</accession>
<dbReference type="GO" id="GO:0006355">
    <property type="term" value="P:regulation of DNA-templated transcription"/>
    <property type="evidence" value="ECO:0007669"/>
    <property type="project" value="InterPro"/>
</dbReference>
<dbReference type="PROSITE" id="PS51037">
    <property type="entry name" value="YEATS"/>
    <property type="match status" value="1"/>
</dbReference>
<evidence type="ECO:0000256" key="3">
    <source>
        <dbReference type="ARBA" id="ARBA00022553"/>
    </source>
</evidence>
<proteinExistence type="predicted"/>
<comment type="function">
    <text evidence="7">Chromatin reader component of the ATAC complex, a complex with histone acetyltransferase activity on histones H3 and H4. YEATS2 specifically recognizes and binds histone H3 crotonylated at 'Lys-27' (H3K27cr). Crotonylation marks active promoters and enhancers and confers resistance to transcriptional repressors.</text>
</comment>
<evidence type="ECO:0000256" key="5">
    <source>
        <dbReference type="ARBA" id="ARBA00023054"/>
    </source>
</evidence>